<dbReference type="AlphaFoldDB" id="Q0IUR0"/>
<name>Q0IUR0_ORYSJ</name>
<keyword evidence="1" id="KW-0460">Magnesium</keyword>
<dbReference type="InterPro" id="IPR001757">
    <property type="entry name" value="P_typ_ATPase"/>
</dbReference>
<dbReference type="PANTHER" id="PTHR24093">
    <property type="entry name" value="CATION TRANSPORTING ATPASE"/>
    <property type="match status" value="1"/>
</dbReference>
<dbReference type="PRINTS" id="PR00119">
    <property type="entry name" value="CATATPASE"/>
</dbReference>
<dbReference type="GO" id="GO:0016020">
    <property type="term" value="C:membrane"/>
    <property type="evidence" value="ECO:0007669"/>
    <property type="project" value="InterPro"/>
</dbReference>
<dbReference type="EMBL" id="AP008217">
    <property type="protein sequence ID" value="BAF27555.2"/>
    <property type="molecule type" value="Genomic_DNA"/>
</dbReference>
<dbReference type="NCBIfam" id="TIGR01494">
    <property type="entry name" value="ATPase_P-type"/>
    <property type="match status" value="1"/>
</dbReference>
<dbReference type="GO" id="GO:0016887">
    <property type="term" value="F:ATP hydrolysis activity"/>
    <property type="evidence" value="ECO:0007669"/>
    <property type="project" value="InterPro"/>
</dbReference>
<reference evidence="3" key="2">
    <citation type="journal article" date="2008" name="Nucleic Acids Res.">
        <title>The rice annotation project database (RAP-DB): 2008 update.</title>
        <authorList>
            <consortium name="The rice annotation project (RAP)"/>
        </authorList>
    </citation>
    <scope>GENOME REANNOTATION</scope>
    <source>
        <strain evidence="3">cv. Nipponbare</strain>
    </source>
</reference>
<dbReference type="KEGG" id="dosa:Os11g0140400"/>
<accession>Q0IUR0</accession>
<dbReference type="HOGENOM" id="CLU_002360_9_2_1"/>
<organism evidence="2 3">
    <name type="scientific">Oryza sativa subsp. japonica</name>
    <name type="common">Rice</name>
    <dbReference type="NCBI Taxonomy" id="39947"/>
    <lineage>
        <taxon>Eukaryota</taxon>
        <taxon>Viridiplantae</taxon>
        <taxon>Streptophyta</taxon>
        <taxon>Embryophyta</taxon>
        <taxon>Tracheophyta</taxon>
        <taxon>Spermatophyta</taxon>
        <taxon>Magnoliopsida</taxon>
        <taxon>Liliopsida</taxon>
        <taxon>Poales</taxon>
        <taxon>Poaceae</taxon>
        <taxon>BOP clade</taxon>
        <taxon>Oryzoideae</taxon>
        <taxon>Oryzeae</taxon>
        <taxon>Oryzinae</taxon>
        <taxon>Oryza</taxon>
        <taxon>Oryza sativa</taxon>
    </lineage>
</organism>
<dbReference type="SUPFAM" id="SSF56784">
    <property type="entry name" value="HAD-like"/>
    <property type="match status" value="1"/>
</dbReference>
<dbReference type="InterPro" id="IPR023214">
    <property type="entry name" value="HAD_sf"/>
</dbReference>
<evidence type="ECO:0000313" key="2">
    <source>
        <dbReference type="EMBL" id="BAF27555.2"/>
    </source>
</evidence>
<dbReference type="GO" id="GO:0005524">
    <property type="term" value="F:ATP binding"/>
    <property type="evidence" value="ECO:0007669"/>
    <property type="project" value="InterPro"/>
</dbReference>
<sequence>MARSLPLDKHTLVTNLRGMFDEVVSVTGDGTNDAPALHEADIGLAMGIAGTEVAKESADVIVLDDNFTTIINVARWGRAVYINIQKFVQFQLTVNIVALVINFVSACITGEGNIIVFI</sequence>
<evidence type="ECO:0000313" key="3">
    <source>
        <dbReference type="Proteomes" id="UP000000763"/>
    </source>
</evidence>
<dbReference type="Gene3D" id="1.20.1110.10">
    <property type="entry name" value="Calcium-transporting ATPase, transmembrane domain"/>
    <property type="match status" value="1"/>
</dbReference>
<gene>
    <name evidence="2" type="ordered locus">Os11g0140400</name>
</gene>
<reference evidence="2 3" key="1">
    <citation type="journal article" date="2005" name="Nature">
        <title>The map-based sequence of the rice genome.</title>
        <authorList>
            <consortium name="International rice genome sequencing project (IRGSP)"/>
            <person name="Matsumoto T."/>
            <person name="Wu J."/>
            <person name="Kanamori H."/>
            <person name="Katayose Y."/>
            <person name="Fujisawa M."/>
            <person name="Namiki N."/>
            <person name="Mizuno H."/>
            <person name="Yamamoto K."/>
            <person name="Antonio B.A."/>
            <person name="Baba T."/>
            <person name="Sakata K."/>
            <person name="Nagamura Y."/>
            <person name="Aoki H."/>
            <person name="Arikawa K."/>
            <person name="Arita K."/>
            <person name="Bito T."/>
            <person name="Chiden Y."/>
            <person name="Fujitsuka N."/>
            <person name="Fukunaka R."/>
            <person name="Hamada M."/>
            <person name="Harada C."/>
            <person name="Hayashi A."/>
            <person name="Hijishita S."/>
            <person name="Honda M."/>
            <person name="Hosokawa S."/>
            <person name="Ichikawa Y."/>
            <person name="Idonuma A."/>
            <person name="Iijima M."/>
            <person name="Ikeda M."/>
            <person name="Ikeno M."/>
            <person name="Ito K."/>
            <person name="Ito S."/>
            <person name="Ito T."/>
            <person name="Ito Y."/>
            <person name="Ito Y."/>
            <person name="Iwabuchi A."/>
            <person name="Kamiya K."/>
            <person name="Karasawa W."/>
            <person name="Kurita K."/>
            <person name="Katagiri S."/>
            <person name="Kikuta A."/>
            <person name="Kobayashi H."/>
            <person name="Kobayashi N."/>
            <person name="Machita K."/>
            <person name="Maehara T."/>
            <person name="Masukawa M."/>
            <person name="Mizubayashi T."/>
            <person name="Mukai Y."/>
            <person name="Nagasaki H."/>
            <person name="Nagata Y."/>
            <person name="Naito S."/>
            <person name="Nakashima M."/>
            <person name="Nakama Y."/>
            <person name="Nakamichi Y."/>
            <person name="Nakamura M."/>
            <person name="Meguro A."/>
            <person name="Negishi M."/>
            <person name="Ohta I."/>
            <person name="Ohta T."/>
            <person name="Okamoto M."/>
            <person name="Ono N."/>
            <person name="Saji S."/>
            <person name="Sakaguchi M."/>
            <person name="Sakai K."/>
            <person name="Shibata M."/>
            <person name="Shimokawa T."/>
            <person name="Song J."/>
            <person name="Takazaki Y."/>
            <person name="Terasawa K."/>
            <person name="Tsugane M."/>
            <person name="Tsuji K."/>
            <person name="Ueda S."/>
            <person name="Waki K."/>
            <person name="Yamagata H."/>
            <person name="Yamamoto M."/>
            <person name="Yamamoto S."/>
            <person name="Yamane H."/>
            <person name="Yoshiki S."/>
            <person name="Yoshihara R."/>
            <person name="Yukawa K."/>
            <person name="Zhong H."/>
            <person name="Yano M."/>
            <person name="Yuan Q."/>
            <person name="Ouyang S."/>
            <person name="Liu J."/>
            <person name="Jones K.M."/>
            <person name="Gansberger K."/>
            <person name="Moffat K."/>
            <person name="Hill J."/>
            <person name="Bera J."/>
            <person name="Fadrosh D."/>
            <person name="Jin S."/>
            <person name="Johri S."/>
            <person name="Kim M."/>
            <person name="Overton L."/>
            <person name="Reardon M."/>
            <person name="Tsitrin T."/>
            <person name="Vuong H."/>
            <person name="Weaver B."/>
            <person name="Ciecko A."/>
            <person name="Tallon L."/>
            <person name="Jackson J."/>
            <person name="Pai G."/>
            <person name="Aken S.V."/>
            <person name="Utterback T."/>
            <person name="Reidmuller S."/>
            <person name="Feldblyum T."/>
            <person name="Hsiao J."/>
            <person name="Zismann V."/>
            <person name="Iobst S."/>
            <person name="de Vazeille A.R."/>
            <person name="Buell C.R."/>
            <person name="Ying K."/>
            <person name="Li Y."/>
            <person name="Lu T."/>
            <person name="Huang Y."/>
            <person name="Zhao Q."/>
            <person name="Feng Q."/>
            <person name="Zhang L."/>
            <person name="Zhu J."/>
            <person name="Weng Q."/>
            <person name="Mu J."/>
            <person name="Lu Y."/>
            <person name="Fan D."/>
            <person name="Liu Y."/>
            <person name="Guan J."/>
            <person name="Zhang Y."/>
            <person name="Yu S."/>
            <person name="Liu X."/>
            <person name="Zhang Y."/>
            <person name="Hong G."/>
            <person name="Han B."/>
            <person name="Choisne N."/>
            <person name="Demange N."/>
            <person name="Orjeda G."/>
            <person name="Samain S."/>
            <person name="Cattolico L."/>
            <person name="Pelletier E."/>
            <person name="Couloux A."/>
            <person name="Segurens B."/>
            <person name="Wincker P."/>
            <person name="D'Hont A."/>
            <person name="Scarpelli C."/>
            <person name="Weissenbach J."/>
            <person name="Salanoubat M."/>
            <person name="Quetier F."/>
            <person name="Yu Y."/>
            <person name="Kim H.R."/>
            <person name="Rambo T."/>
            <person name="Currie J."/>
            <person name="Collura K."/>
            <person name="Luo M."/>
            <person name="Yang T."/>
            <person name="Ammiraju J.S.S."/>
            <person name="Engler F."/>
            <person name="Soderlund C."/>
            <person name="Wing R.A."/>
            <person name="Palmer L.E."/>
            <person name="de la Bastide M."/>
            <person name="Spiegel L."/>
            <person name="Nascimento L."/>
            <person name="Zutavern T."/>
            <person name="O'Shaughnessy A."/>
            <person name="Dike S."/>
            <person name="Dedhia N."/>
            <person name="Preston R."/>
            <person name="Balija V."/>
            <person name="McCombie W.R."/>
            <person name="Chow T."/>
            <person name="Chen H."/>
            <person name="Chung M."/>
            <person name="Chen C."/>
            <person name="Shaw J."/>
            <person name="Wu H."/>
            <person name="Hsiao K."/>
            <person name="Chao Y."/>
            <person name="Chu M."/>
            <person name="Cheng C."/>
            <person name="Hour A."/>
            <person name="Lee P."/>
            <person name="Lin S."/>
            <person name="Lin Y."/>
            <person name="Liou J."/>
            <person name="Liu S."/>
            <person name="Hsing Y."/>
            <person name="Raghuvanshi S."/>
            <person name="Mohanty A."/>
            <person name="Bharti A.K."/>
            <person name="Gaur A."/>
            <person name="Gupta V."/>
            <person name="Kumar D."/>
            <person name="Ravi V."/>
            <person name="Vij S."/>
            <person name="Kapur A."/>
            <person name="Khurana P."/>
            <person name="Khurana P."/>
            <person name="Khurana J.P."/>
            <person name="Tyagi A.K."/>
            <person name="Gaikwad K."/>
            <person name="Singh A."/>
            <person name="Dalal V."/>
            <person name="Srivastava S."/>
            <person name="Dixit A."/>
            <person name="Pal A.K."/>
            <person name="Ghazi I.A."/>
            <person name="Yadav M."/>
            <person name="Pandit A."/>
            <person name="Bhargava A."/>
            <person name="Sureshbabu K."/>
            <person name="Batra K."/>
            <person name="Sharma T.R."/>
            <person name="Mohapatra T."/>
            <person name="Singh N.K."/>
            <person name="Messing J."/>
            <person name="Nelson A.B."/>
            <person name="Fuks G."/>
            <person name="Kavchok S."/>
            <person name="Keizer G."/>
            <person name="Linton E."/>
            <person name="Llaca V."/>
            <person name="Song R."/>
            <person name="Tanyolac B."/>
            <person name="Young S."/>
            <person name="Ho-Il K."/>
            <person name="Hahn J.H."/>
            <person name="Sangsakoo G."/>
            <person name="Vanavichit A."/>
            <person name="de Mattos Luiz.A.T."/>
            <person name="Zimmer P.D."/>
            <person name="Malone G."/>
            <person name="Dellagostin O."/>
            <person name="de Oliveira A.C."/>
            <person name="Bevan M."/>
            <person name="Bancroft I."/>
            <person name="Minx P."/>
            <person name="Cordum H."/>
            <person name="Wilson R."/>
            <person name="Cheng Z."/>
            <person name="Jin W."/>
            <person name="Jiang J."/>
            <person name="Leong S.A."/>
            <person name="Iwama H."/>
            <person name="Gojobori T."/>
            <person name="Itoh T."/>
            <person name="Niimura Y."/>
            <person name="Fujii Y."/>
            <person name="Habara T."/>
            <person name="Sakai H."/>
            <person name="Sato Y."/>
            <person name="Wilson G."/>
            <person name="Kumar K."/>
            <person name="McCouch S."/>
            <person name="Juretic N."/>
            <person name="Hoen D."/>
            <person name="Wright S."/>
            <person name="Bruskiewich R."/>
            <person name="Bureau T."/>
            <person name="Miyao A."/>
            <person name="Hirochika H."/>
            <person name="Nishikawa T."/>
            <person name="Kadowaki K."/>
            <person name="Sugiura M."/>
            <person name="Burr B."/>
            <person name="Sasaki T."/>
        </authorList>
    </citation>
    <scope>NUCLEOTIDE SEQUENCE [LARGE SCALE GENOMIC DNA]</scope>
    <source>
        <strain evidence="3">cv. Nipponbare</strain>
    </source>
</reference>
<protein>
    <submittedName>
        <fullName evidence="2">Os11g0140400 protein</fullName>
    </submittedName>
</protein>
<dbReference type="Pfam" id="PF08282">
    <property type="entry name" value="Hydrolase_3"/>
    <property type="match status" value="1"/>
</dbReference>
<dbReference type="PRINTS" id="PR00120">
    <property type="entry name" value="HATPASE"/>
</dbReference>
<proteinExistence type="predicted"/>
<evidence type="ECO:0000256" key="1">
    <source>
        <dbReference type="ARBA" id="ARBA00022842"/>
    </source>
</evidence>
<dbReference type="PANTHER" id="PTHR24093:SF462">
    <property type="entry name" value="CALCIUM-TRANSPORTING ATPASE 11, PLASMA MEMBRANE-TYPE-RELATED"/>
    <property type="match status" value="1"/>
</dbReference>
<dbReference type="Proteomes" id="UP000000763">
    <property type="component" value="Chromosome 11"/>
</dbReference>
<dbReference type="InterPro" id="IPR036412">
    <property type="entry name" value="HAD-like_sf"/>
</dbReference>
<dbReference type="Gene3D" id="3.40.50.1000">
    <property type="entry name" value="HAD superfamily/HAD-like"/>
    <property type="match status" value="1"/>
</dbReference>